<proteinExistence type="predicted"/>
<sequence length="109" mass="12692">MGYEFVISKLDIRESFFLGKLLLNDNEYTVNIQTIRREKVLKLPFGMTLKNQKALVRMSGPNGVVIEDLLPYKGESEWVEIDSDLITFYAADHQDQFDRLEIIDDFSEI</sequence>
<evidence type="ECO:0000313" key="1">
    <source>
        <dbReference type="EMBL" id="AIE93437.1"/>
    </source>
</evidence>
<dbReference type="EMBL" id="KF900394">
    <property type="protein sequence ID" value="AIE93437.1"/>
    <property type="molecule type" value="Genomic_DNA"/>
</dbReference>
<accession>A0A075FUZ1</accession>
<organism evidence="1">
    <name type="scientific">uncultured marine thaumarchaeote AD1000_36_B08</name>
    <dbReference type="NCBI Taxonomy" id="1455910"/>
    <lineage>
        <taxon>Archaea</taxon>
        <taxon>Nitrososphaerota</taxon>
        <taxon>environmental samples</taxon>
    </lineage>
</organism>
<reference evidence="1" key="1">
    <citation type="journal article" date="2014" name="Genome Biol. Evol.">
        <title>Pangenome evidence for extensive interdomain horizontal transfer affecting lineage core and shell genes in uncultured planktonic thaumarchaeota and euryarchaeota.</title>
        <authorList>
            <person name="Deschamps P."/>
            <person name="Zivanovic Y."/>
            <person name="Moreira D."/>
            <person name="Rodriguez-Valera F."/>
            <person name="Lopez-Garcia P."/>
        </authorList>
    </citation>
    <scope>NUCLEOTIDE SEQUENCE</scope>
</reference>
<name>A0A075FUZ1_9ARCH</name>
<protein>
    <submittedName>
        <fullName evidence="1">Uncharacterized protein</fullName>
    </submittedName>
</protein>
<dbReference type="AlphaFoldDB" id="A0A075FUZ1"/>